<evidence type="ECO:0000313" key="3">
    <source>
        <dbReference type="EMBL" id="CAA9545283.1"/>
    </source>
</evidence>
<dbReference type="Pfam" id="PF01408">
    <property type="entry name" value="GFO_IDH_MocA"/>
    <property type="match status" value="1"/>
</dbReference>
<proteinExistence type="predicted"/>
<organism evidence="3">
    <name type="scientific">uncultured Thermomicrobiales bacterium</name>
    <dbReference type="NCBI Taxonomy" id="1645740"/>
    <lineage>
        <taxon>Bacteria</taxon>
        <taxon>Pseudomonadati</taxon>
        <taxon>Thermomicrobiota</taxon>
        <taxon>Thermomicrobia</taxon>
        <taxon>Thermomicrobiales</taxon>
        <taxon>environmental samples</taxon>
    </lineage>
</organism>
<gene>
    <name evidence="3" type="ORF">AVDCRST_MAG73-2350</name>
</gene>
<dbReference type="SUPFAM" id="SSF51735">
    <property type="entry name" value="NAD(P)-binding Rossmann-fold domains"/>
    <property type="match status" value="1"/>
</dbReference>
<dbReference type="AlphaFoldDB" id="A0A6J4UBY2"/>
<dbReference type="GO" id="GO:0000166">
    <property type="term" value="F:nucleotide binding"/>
    <property type="evidence" value="ECO:0007669"/>
    <property type="project" value="InterPro"/>
</dbReference>
<dbReference type="InterPro" id="IPR036291">
    <property type="entry name" value="NAD(P)-bd_dom_sf"/>
</dbReference>
<sequence>MIRFGLVGVNTMHANVFAGLFNGGPNGPPILDGGRVVAVWGGPAEARDRLVADHGIETVVEDPAAMIGRVDAALIVDDHGGGASHAALARPFLEAGLPTFIDKPMTLDLAEAIALFDLAEGRGAPLMSCSALRFADELVALKDRAAGFGAPCSVVSVGPGDWFYYGVHAVEAYQTLVGGGAPSWVHRHAFPERDVAVLGHDGGPTVVVETLRDAAYVFHLAVYGTDGWGQTEIADHAAFYRNTMAAVLKMAQTGVPGVSREETLAVLATLAAGNRSAETGGAVRVDEVGAGDGNAGRVAPAARP</sequence>
<dbReference type="InterPro" id="IPR000683">
    <property type="entry name" value="Gfo/Idh/MocA-like_OxRdtase_N"/>
</dbReference>
<dbReference type="Gene3D" id="3.40.50.720">
    <property type="entry name" value="NAD(P)-binding Rossmann-like Domain"/>
    <property type="match status" value="1"/>
</dbReference>
<feature type="region of interest" description="Disordered" evidence="1">
    <location>
        <begin position="283"/>
        <end position="304"/>
    </location>
</feature>
<dbReference type="Gene3D" id="3.30.360.10">
    <property type="entry name" value="Dihydrodipicolinate Reductase, domain 2"/>
    <property type="match status" value="1"/>
</dbReference>
<dbReference type="PANTHER" id="PTHR43708:SF4">
    <property type="entry name" value="OXIDOREDUCTASE YCEM-RELATED"/>
    <property type="match status" value="1"/>
</dbReference>
<protein>
    <recommendedName>
        <fullName evidence="2">Gfo/Idh/MocA-like oxidoreductase N-terminal domain-containing protein</fullName>
    </recommendedName>
</protein>
<name>A0A6J4UBY2_9BACT</name>
<evidence type="ECO:0000256" key="1">
    <source>
        <dbReference type="SAM" id="MobiDB-lite"/>
    </source>
</evidence>
<evidence type="ECO:0000259" key="2">
    <source>
        <dbReference type="Pfam" id="PF01408"/>
    </source>
</evidence>
<dbReference type="EMBL" id="CADCWE010000152">
    <property type="protein sequence ID" value="CAA9545283.1"/>
    <property type="molecule type" value="Genomic_DNA"/>
</dbReference>
<dbReference type="PANTHER" id="PTHR43708">
    <property type="entry name" value="CONSERVED EXPRESSED OXIDOREDUCTASE (EUROFUNG)"/>
    <property type="match status" value="1"/>
</dbReference>
<accession>A0A6J4UBY2</accession>
<dbReference type="InterPro" id="IPR051317">
    <property type="entry name" value="Gfo/Idh/MocA_oxidoreduct"/>
</dbReference>
<reference evidence="3" key="1">
    <citation type="submission" date="2020-02" db="EMBL/GenBank/DDBJ databases">
        <authorList>
            <person name="Meier V. D."/>
        </authorList>
    </citation>
    <scope>NUCLEOTIDE SEQUENCE</scope>
    <source>
        <strain evidence="3">AVDCRST_MAG73</strain>
    </source>
</reference>
<feature type="domain" description="Gfo/Idh/MocA-like oxidoreductase N-terminal" evidence="2">
    <location>
        <begin position="2"/>
        <end position="127"/>
    </location>
</feature>